<proteinExistence type="predicted"/>
<dbReference type="PANTHER" id="PTHR34347">
    <property type="entry name" value="DNA REPAIR-SCAFFOLDING PROTEIN SPIDR"/>
    <property type="match status" value="1"/>
</dbReference>
<accession>A0A8C8YCE2</accession>
<dbReference type="GO" id="GO:0000228">
    <property type="term" value="C:nuclear chromosome"/>
    <property type="evidence" value="ECO:0007669"/>
    <property type="project" value="TreeGrafter"/>
</dbReference>
<evidence type="ECO:0000313" key="2">
    <source>
        <dbReference type="Ensembl" id="ENSPSMP00000001791.1"/>
    </source>
</evidence>
<dbReference type="Proteomes" id="UP000694414">
    <property type="component" value="Unplaced"/>
</dbReference>
<dbReference type="PANTHER" id="PTHR34347:SF1">
    <property type="entry name" value="DNA REPAIR-SCAFFOLDING PROTEIN"/>
    <property type="match status" value="1"/>
</dbReference>
<keyword evidence="3" id="KW-1185">Reference proteome</keyword>
<feature type="domain" description="DUF4502" evidence="1">
    <location>
        <begin position="14"/>
        <end position="64"/>
    </location>
</feature>
<evidence type="ECO:0000313" key="3">
    <source>
        <dbReference type="Proteomes" id="UP000694414"/>
    </source>
</evidence>
<dbReference type="Ensembl" id="ENSPSMT00000002094.1">
    <property type="protein sequence ID" value="ENSPSMP00000001791.1"/>
    <property type="gene ID" value="ENSPSMG00000001352.1"/>
</dbReference>
<dbReference type="GO" id="GO:0070202">
    <property type="term" value="P:regulation of establishment of protein localization to chromosome"/>
    <property type="evidence" value="ECO:0007669"/>
    <property type="project" value="TreeGrafter"/>
</dbReference>
<organism evidence="2 3">
    <name type="scientific">Prolemur simus</name>
    <name type="common">Greater bamboo lemur</name>
    <name type="synonym">Hapalemur simus</name>
    <dbReference type="NCBI Taxonomy" id="1328070"/>
    <lineage>
        <taxon>Eukaryota</taxon>
        <taxon>Metazoa</taxon>
        <taxon>Chordata</taxon>
        <taxon>Craniata</taxon>
        <taxon>Vertebrata</taxon>
        <taxon>Euteleostomi</taxon>
        <taxon>Mammalia</taxon>
        <taxon>Eutheria</taxon>
        <taxon>Euarchontoglires</taxon>
        <taxon>Primates</taxon>
        <taxon>Strepsirrhini</taxon>
        <taxon>Lemuriformes</taxon>
        <taxon>Lemuridae</taxon>
        <taxon>Prolemur</taxon>
    </lineage>
</organism>
<protein>
    <recommendedName>
        <fullName evidence="1">DUF4502 domain-containing protein</fullName>
    </recommendedName>
</protein>
<evidence type="ECO:0000259" key="1">
    <source>
        <dbReference type="Pfam" id="PF14950"/>
    </source>
</evidence>
<reference evidence="2" key="1">
    <citation type="submission" date="2025-08" db="UniProtKB">
        <authorList>
            <consortium name="Ensembl"/>
        </authorList>
    </citation>
    <scope>IDENTIFICATION</scope>
</reference>
<dbReference type="InterPro" id="IPR053054">
    <property type="entry name" value="DNA_repair-scaffolding"/>
</dbReference>
<dbReference type="GO" id="GO:0005654">
    <property type="term" value="C:nucleoplasm"/>
    <property type="evidence" value="ECO:0007669"/>
    <property type="project" value="TreeGrafter"/>
</dbReference>
<sequence length="71" mass="7783">GFLVLLSRGSIFIKRNWDIEHSSFPGERPLQARRAGPRTAGAAASLSEAWLRCGEGFQDISGTLLLPPQKF</sequence>
<reference evidence="2" key="2">
    <citation type="submission" date="2025-09" db="UniProtKB">
        <authorList>
            <consortium name="Ensembl"/>
        </authorList>
    </citation>
    <scope>IDENTIFICATION</scope>
</reference>
<dbReference type="Pfam" id="PF14950">
    <property type="entry name" value="DUF4502"/>
    <property type="match status" value="1"/>
</dbReference>
<dbReference type="AlphaFoldDB" id="A0A8C8YCE2"/>
<dbReference type="InterPro" id="IPR028026">
    <property type="entry name" value="DUF4502"/>
</dbReference>
<dbReference type="GeneTree" id="ENSGT00950000185210"/>
<name>A0A8C8YCE2_PROSS</name>
<dbReference type="GO" id="GO:0000724">
    <property type="term" value="P:double-strand break repair via homologous recombination"/>
    <property type="evidence" value="ECO:0007669"/>
    <property type="project" value="TreeGrafter"/>
</dbReference>